<feature type="non-terminal residue" evidence="3">
    <location>
        <position position="314"/>
    </location>
</feature>
<evidence type="ECO:0000313" key="4">
    <source>
        <dbReference type="Proteomes" id="UP000075604"/>
    </source>
</evidence>
<feature type="signal peptide" evidence="2">
    <location>
        <begin position="1"/>
        <end position="19"/>
    </location>
</feature>
<evidence type="ECO:0000256" key="1">
    <source>
        <dbReference type="SAM" id="Coils"/>
    </source>
</evidence>
<dbReference type="EMBL" id="JELX01003770">
    <property type="protein sequence ID" value="KYF51366.1"/>
    <property type="molecule type" value="Genomic_DNA"/>
</dbReference>
<feature type="coiled-coil region" evidence="1">
    <location>
        <begin position="205"/>
        <end position="232"/>
    </location>
</feature>
<protein>
    <recommendedName>
        <fullName evidence="5">Secreted protein</fullName>
    </recommendedName>
</protein>
<dbReference type="Proteomes" id="UP000075604">
    <property type="component" value="Unassembled WGS sequence"/>
</dbReference>
<organism evidence="3 4">
    <name type="scientific">Sorangium cellulosum</name>
    <name type="common">Polyangium cellulosum</name>
    <dbReference type="NCBI Taxonomy" id="56"/>
    <lineage>
        <taxon>Bacteria</taxon>
        <taxon>Pseudomonadati</taxon>
        <taxon>Myxococcota</taxon>
        <taxon>Polyangia</taxon>
        <taxon>Polyangiales</taxon>
        <taxon>Polyangiaceae</taxon>
        <taxon>Sorangium</taxon>
    </lineage>
</organism>
<accession>A0A150P6X7</accession>
<comment type="caution">
    <text evidence="3">The sequence shown here is derived from an EMBL/GenBank/DDBJ whole genome shotgun (WGS) entry which is preliminary data.</text>
</comment>
<proteinExistence type="predicted"/>
<keyword evidence="2" id="KW-0732">Signal</keyword>
<reference evidence="3 4" key="1">
    <citation type="submission" date="2014-02" db="EMBL/GenBank/DDBJ databases">
        <title>The small core and large imbalanced accessory genome model reveals a collaborative survival strategy of Sorangium cellulosum strains in nature.</title>
        <authorList>
            <person name="Han K."/>
            <person name="Peng R."/>
            <person name="Blom J."/>
            <person name="Li Y.-Z."/>
        </authorList>
    </citation>
    <scope>NUCLEOTIDE SEQUENCE [LARGE SCALE GENOMIC DNA]</scope>
    <source>
        <strain evidence="3 4">So0157-18</strain>
    </source>
</reference>
<gene>
    <name evidence="3" type="ORF">BE04_13790</name>
</gene>
<sequence>MNRPRLVAGALFLAGHLFALGCSAPKPEPEIASSAHQSGYAERYPAELQATATSFSEREDLAKRATGQFQGYPGELKKPDWKVAVEVIEQADAAGKSYDYVERLRVVNGAMEFFNENQEELTRKVSGAAQYVVKQKGCDADVTGATAHALEEGVARQLEEYVRDRNEAHRTIERHRASLGKENAATLERQADAVSFASYTVHIDMVEHKLRLRRMLEEIEAIKASIDEAVAAERAFQASGRRTDEEKKASDERIEELGRSKAMLDSSATQVKEIDATMEERIAAAQKGYREALDRLIATLRKNGGLPEAPPREG</sequence>
<dbReference type="AlphaFoldDB" id="A0A150P6X7"/>
<name>A0A150P6X7_SORCE</name>
<evidence type="ECO:0000256" key="2">
    <source>
        <dbReference type="SAM" id="SignalP"/>
    </source>
</evidence>
<feature type="chain" id="PRO_5007565615" description="Secreted protein" evidence="2">
    <location>
        <begin position="20"/>
        <end position="314"/>
    </location>
</feature>
<keyword evidence="1" id="KW-0175">Coiled coil</keyword>
<evidence type="ECO:0008006" key="5">
    <source>
        <dbReference type="Google" id="ProtNLM"/>
    </source>
</evidence>
<evidence type="ECO:0000313" key="3">
    <source>
        <dbReference type="EMBL" id="KYF51366.1"/>
    </source>
</evidence>
<dbReference type="PROSITE" id="PS51257">
    <property type="entry name" value="PROKAR_LIPOPROTEIN"/>
    <property type="match status" value="1"/>
</dbReference>